<evidence type="ECO:0000256" key="8">
    <source>
        <dbReference type="ARBA" id="ARBA00023295"/>
    </source>
</evidence>
<evidence type="ECO:0000256" key="10">
    <source>
        <dbReference type="SAM" id="MobiDB-lite"/>
    </source>
</evidence>
<evidence type="ECO:0000256" key="3">
    <source>
        <dbReference type="ARBA" id="ARBA00022679"/>
    </source>
</evidence>
<organism evidence="14 15">
    <name type="scientific">Endocarpon pusillum</name>
    <dbReference type="NCBI Taxonomy" id="364733"/>
    <lineage>
        <taxon>Eukaryota</taxon>
        <taxon>Fungi</taxon>
        <taxon>Dikarya</taxon>
        <taxon>Ascomycota</taxon>
        <taxon>Pezizomycotina</taxon>
        <taxon>Eurotiomycetes</taxon>
        <taxon>Chaetothyriomycetidae</taxon>
        <taxon>Verrucariales</taxon>
        <taxon>Verrucariaceae</taxon>
        <taxon>Endocarpon</taxon>
    </lineage>
</organism>
<dbReference type="InterPro" id="IPR000961">
    <property type="entry name" value="AGC-kinase_C"/>
</dbReference>
<feature type="compositionally biased region" description="Polar residues" evidence="10">
    <location>
        <begin position="223"/>
        <end position="236"/>
    </location>
</feature>
<dbReference type="AlphaFoldDB" id="A0A8H7AU69"/>
<evidence type="ECO:0000256" key="7">
    <source>
        <dbReference type="ARBA" id="ARBA00022840"/>
    </source>
</evidence>
<dbReference type="SUPFAM" id="SSF51445">
    <property type="entry name" value="(Trans)glycosidases"/>
    <property type="match status" value="1"/>
</dbReference>
<keyword evidence="11" id="KW-0472">Membrane</keyword>
<evidence type="ECO:0000313" key="15">
    <source>
        <dbReference type="Proteomes" id="UP000606974"/>
    </source>
</evidence>
<dbReference type="PANTHER" id="PTHR24355">
    <property type="entry name" value="G PROTEIN-COUPLED RECEPTOR KINASE/RIBOSOMAL PROTEIN S6 KINASE"/>
    <property type="match status" value="1"/>
</dbReference>
<feature type="region of interest" description="Disordered" evidence="10">
    <location>
        <begin position="115"/>
        <end position="150"/>
    </location>
</feature>
<keyword evidence="4 9" id="KW-0547">Nucleotide-binding</keyword>
<evidence type="ECO:0000256" key="5">
    <source>
        <dbReference type="ARBA" id="ARBA00022777"/>
    </source>
</evidence>
<dbReference type="SMART" id="SM00220">
    <property type="entry name" value="S_TKc"/>
    <property type="match status" value="1"/>
</dbReference>
<dbReference type="FunFam" id="1.10.510.10:FF:000469">
    <property type="entry name" value="Serine/threonine-protein kinase 32B"/>
    <property type="match status" value="1"/>
</dbReference>
<dbReference type="PROSITE" id="PS51285">
    <property type="entry name" value="AGC_KINASE_CTER"/>
    <property type="match status" value="1"/>
</dbReference>
<evidence type="ECO:0000259" key="12">
    <source>
        <dbReference type="PROSITE" id="PS50011"/>
    </source>
</evidence>
<keyword evidence="3" id="KW-0808">Transferase</keyword>
<keyword evidence="2" id="KW-0723">Serine/threonine-protein kinase</keyword>
<dbReference type="SUPFAM" id="SSF56112">
    <property type="entry name" value="Protein kinase-like (PK-like)"/>
    <property type="match status" value="1"/>
</dbReference>
<keyword evidence="8" id="KW-0326">Glycosidase</keyword>
<dbReference type="GO" id="GO:0004703">
    <property type="term" value="F:G protein-coupled receptor kinase activity"/>
    <property type="evidence" value="ECO:0007669"/>
    <property type="project" value="TreeGrafter"/>
</dbReference>
<dbReference type="PROSITE" id="PS00107">
    <property type="entry name" value="PROTEIN_KINASE_ATP"/>
    <property type="match status" value="1"/>
</dbReference>
<comment type="similarity">
    <text evidence="1">Belongs to the glycosyl hydrolase 5 (cellulase A) family.</text>
</comment>
<dbReference type="GO" id="GO:0007186">
    <property type="term" value="P:G protein-coupled receptor signaling pathway"/>
    <property type="evidence" value="ECO:0007669"/>
    <property type="project" value="TreeGrafter"/>
</dbReference>
<evidence type="ECO:0008006" key="16">
    <source>
        <dbReference type="Google" id="ProtNLM"/>
    </source>
</evidence>
<feature type="binding site" evidence="9">
    <location>
        <position position="683"/>
    </location>
    <ligand>
        <name>ATP</name>
        <dbReference type="ChEBI" id="CHEBI:30616"/>
    </ligand>
</feature>
<keyword evidence="11" id="KW-1133">Transmembrane helix</keyword>
<keyword evidence="6" id="KW-0378">Hydrolase</keyword>
<dbReference type="FunFam" id="3.30.200.20:FF:000354">
    <property type="entry name" value="AGC/YANK protein kinase"/>
    <property type="match status" value="1"/>
</dbReference>
<feature type="transmembrane region" description="Helical" evidence="11">
    <location>
        <begin position="196"/>
        <end position="218"/>
    </location>
</feature>
<feature type="domain" description="Protein kinase" evidence="12">
    <location>
        <begin position="650"/>
        <end position="906"/>
    </location>
</feature>
<comment type="caution">
    <text evidence="14">The sequence shown here is derived from an EMBL/GenBank/DDBJ whole genome shotgun (WGS) entry which is preliminary data.</text>
</comment>
<dbReference type="Pfam" id="PF00150">
    <property type="entry name" value="Cellulase"/>
    <property type="match status" value="1"/>
</dbReference>
<dbReference type="InterPro" id="IPR000719">
    <property type="entry name" value="Prot_kinase_dom"/>
</dbReference>
<accession>A0A8H7AU69</accession>
<dbReference type="Gene3D" id="3.30.200.20">
    <property type="entry name" value="Phosphorylase Kinase, domain 1"/>
    <property type="match status" value="1"/>
</dbReference>
<feature type="region of interest" description="Disordered" evidence="10">
    <location>
        <begin position="1"/>
        <end position="98"/>
    </location>
</feature>
<evidence type="ECO:0000256" key="9">
    <source>
        <dbReference type="PROSITE-ProRule" id="PRU10141"/>
    </source>
</evidence>
<evidence type="ECO:0000256" key="11">
    <source>
        <dbReference type="SAM" id="Phobius"/>
    </source>
</evidence>
<evidence type="ECO:0000256" key="2">
    <source>
        <dbReference type="ARBA" id="ARBA00022527"/>
    </source>
</evidence>
<dbReference type="InterPro" id="IPR008271">
    <property type="entry name" value="Ser/Thr_kinase_AS"/>
</dbReference>
<feature type="region of interest" description="Disordered" evidence="10">
    <location>
        <begin position="223"/>
        <end position="252"/>
    </location>
</feature>
<evidence type="ECO:0000256" key="1">
    <source>
        <dbReference type="ARBA" id="ARBA00005641"/>
    </source>
</evidence>
<dbReference type="CDD" id="cd05578">
    <property type="entry name" value="STKc_Yank1"/>
    <property type="match status" value="1"/>
</dbReference>
<keyword evidence="15" id="KW-1185">Reference proteome</keyword>
<evidence type="ECO:0000313" key="14">
    <source>
        <dbReference type="EMBL" id="KAF7511190.1"/>
    </source>
</evidence>
<dbReference type="OrthoDB" id="354826at2759"/>
<dbReference type="GO" id="GO:0000272">
    <property type="term" value="P:polysaccharide catabolic process"/>
    <property type="evidence" value="ECO:0007669"/>
    <property type="project" value="InterPro"/>
</dbReference>
<feature type="region of interest" description="Disordered" evidence="10">
    <location>
        <begin position="1001"/>
        <end position="1171"/>
    </location>
</feature>
<dbReference type="PROSITE" id="PS00108">
    <property type="entry name" value="PROTEIN_KINASE_ST"/>
    <property type="match status" value="1"/>
</dbReference>
<dbReference type="PROSITE" id="PS50011">
    <property type="entry name" value="PROTEIN_KINASE_DOM"/>
    <property type="match status" value="1"/>
</dbReference>
<dbReference type="GO" id="GO:0001664">
    <property type="term" value="F:G protein-coupled receptor binding"/>
    <property type="evidence" value="ECO:0007669"/>
    <property type="project" value="TreeGrafter"/>
</dbReference>
<evidence type="ECO:0000256" key="6">
    <source>
        <dbReference type="ARBA" id="ARBA00022801"/>
    </source>
</evidence>
<dbReference type="GO" id="GO:0005524">
    <property type="term" value="F:ATP binding"/>
    <property type="evidence" value="ECO:0007669"/>
    <property type="project" value="UniProtKB-UniRule"/>
</dbReference>
<dbReference type="InterPro" id="IPR011009">
    <property type="entry name" value="Kinase-like_dom_sf"/>
</dbReference>
<dbReference type="InterPro" id="IPR017441">
    <property type="entry name" value="Protein_kinase_ATP_BS"/>
</dbReference>
<gene>
    <name evidence="14" type="ORF">GJ744_005087</name>
</gene>
<feature type="compositionally biased region" description="Polar residues" evidence="10">
    <location>
        <begin position="1068"/>
        <end position="1079"/>
    </location>
</feature>
<protein>
    <recommendedName>
        <fullName evidence="16">Protein kinase domain-containing protein</fullName>
    </recommendedName>
</protein>
<dbReference type="EMBL" id="JAACFV010000022">
    <property type="protein sequence ID" value="KAF7511190.1"/>
    <property type="molecule type" value="Genomic_DNA"/>
</dbReference>
<evidence type="ECO:0000259" key="13">
    <source>
        <dbReference type="PROSITE" id="PS51285"/>
    </source>
</evidence>
<dbReference type="InterPro" id="IPR017853">
    <property type="entry name" value="GH"/>
</dbReference>
<proteinExistence type="inferred from homology"/>
<feature type="compositionally biased region" description="Low complexity" evidence="10">
    <location>
        <begin position="1022"/>
        <end position="1033"/>
    </location>
</feature>
<keyword evidence="5" id="KW-0418">Kinase</keyword>
<feature type="domain" description="AGC-kinase C-terminal" evidence="13">
    <location>
        <begin position="907"/>
        <end position="998"/>
    </location>
</feature>
<feature type="compositionally biased region" description="Polar residues" evidence="10">
    <location>
        <begin position="88"/>
        <end position="98"/>
    </location>
</feature>
<keyword evidence="11" id="KW-0812">Transmembrane</keyword>
<evidence type="ECO:0000256" key="4">
    <source>
        <dbReference type="ARBA" id="ARBA00022741"/>
    </source>
</evidence>
<dbReference type="Gene3D" id="1.10.510.10">
    <property type="entry name" value="Transferase(Phosphotransferase) domain 1"/>
    <property type="match status" value="1"/>
</dbReference>
<dbReference type="Pfam" id="PF00069">
    <property type="entry name" value="Pkinase"/>
    <property type="match status" value="1"/>
</dbReference>
<sequence>MPTPRRESAAAADNRPAFNRPPGAKTRPAAAAAAAADEKIPATPKRTARPKAKESPATSPVKKTSGEKHRGQGRSPPKSSPAKDTTKHASTSSYNSTSQLLSADSLAKLNAHNEKVETQEKELQRKRKEKQYNAVGKNVSGQKRRKKNREVSGIRMEEGRTNEKHAYVRRRGGAASVQDFIRKRGGDGQGPSRRCLVVLVVIVIILLLILVPVGVLVIGRNSQRNASSAGPSNANLKNVDPNSIPPAAKGTDTDPFTWYDTSDFNVTYTAETVGGLSVMGLMSEWDDSKRPNNNVPPLRDRFAYGSMPIRGVNVGGWLSIEPFITPSLFNTFTASDNVVDEYTLTQRLGPGPAKQLLEAHYATFVTEQTFVDIVEAGMDHVRIPFSYWAVTTYDGDPYVPKTSWRYLLRGIEWCRKHGLRVKLDLHAVPGSQNGWNHSGRLGTVGWLNGADGALNGQRSLDIHNQLSQFFAQDRYKNVVTIYGLVNEPKMMTLPTQAVVQWNEQAIDIIRKNGIQQYIAFGDGFLGLNKWNGLFQNVDKALVMDTHQYVIFNNEQLAFTHQNKINMACQGWSSMLSAANNPSTGWGPVLCGEWSQADTDCTQHLNNVGVGSRWAGTMNTGDPTTQVLTPLEVTLLGKPVVFTDEVNLNHFRLLRVVGKGAFGKVRIVERKDSGLTFALKYIRKDEVVRSESVRNIIRERRMLEHLNHPFLCNLRYSFQDVEYLYIVVDLMNGGDLRFHISRKTFTEDALRFWMAELGCALRYIHTQGIVHRDVKPDNVLLDSQGHVHLADFNVASDFRPGKLLHSRSGTLAYLAPEVFDGSGYQSEVDWWSLGVTFYECLYNKRPFDARGHEALAASIKAANPRFYVTQPPVSMPCLHAISSLLEKDRRKRIGAAGFETFTSNPFFQSIDFVALERKQIPPIFVPSTEKTNFDATYDLEELLLEEAPLEARARRQKPRAELKDDATDREIREDELHRMVETMFEPFDYTTTSYEGTAAAALANGKEERPEITSASSHRSHARSSTTSPGGSPPLDAASMPTPGASATSHPEYFVKADKKQKKDISKSEGSSASNPTSFSRPIPPKRTSGASRKVSKSGGIQMVLDEAGSWSGLSDQNATLPADSLEGVGKEGKGGGTGMLGFLSRKKGRDRSPKPQEPGILGKEGARRIVG</sequence>
<feature type="compositionally biased region" description="Basic and acidic residues" evidence="10">
    <location>
        <begin position="1052"/>
        <end position="1066"/>
    </location>
</feature>
<keyword evidence="7 9" id="KW-0067">ATP-binding</keyword>
<dbReference type="PANTHER" id="PTHR24355:SF30">
    <property type="entry name" value="SERINE_THREONINE-PROTEIN KINASE 32B ISOFORM X1"/>
    <property type="match status" value="1"/>
</dbReference>
<dbReference type="GO" id="GO:0004553">
    <property type="term" value="F:hydrolase activity, hydrolyzing O-glycosyl compounds"/>
    <property type="evidence" value="ECO:0007669"/>
    <property type="project" value="InterPro"/>
</dbReference>
<dbReference type="Gene3D" id="3.20.20.80">
    <property type="entry name" value="Glycosidases"/>
    <property type="match status" value="1"/>
</dbReference>
<name>A0A8H7AU69_9EURO</name>
<dbReference type="Proteomes" id="UP000606974">
    <property type="component" value="Unassembled WGS sequence"/>
</dbReference>
<dbReference type="GO" id="GO:0009966">
    <property type="term" value="P:regulation of signal transduction"/>
    <property type="evidence" value="ECO:0007669"/>
    <property type="project" value="TreeGrafter"/>
</dbReference>
<dbReference type="InterPro" id="IPR001547">
    <property type="entry name" value="Glyco_hydro_5"/>
</dbReference>
<reference evidence="14" key="1">
    <citation type="submission" date="2020-02" db="EMBL/GenBank/DDBJ databases">
        <authorList>
            <person name="Palmer J.M."/>
        </authorList>
    </citation>
    <scope>NUCLEOTIDE SEQUENCE</scope>
    <source>
        <strain evidence="14">EPUS1.4</strain>
        <tissue evidence="14">Thallus</tissue>
    </source>
</reference>